<feature type="coiled-coil region" evidence="1">
    <location>
        <begin position="179"/>
        <end position="224"/>
    </location>
</feature>
<dbReference type="EMBL" id="CDMY01000593">
    <property type="protein sequence ID" value="CEM25240.1"/>
    <property type="molecule type" value="Genomic_DNA"/>
</dbReference>
<feature type="coiled-coil region" evidence="1">
    <location>
        <begin position="82"/>
        <end position="109"/>
    </location>
</feature>
<feature type="signal peptide" evidence="2">
    <location>
        <begin position="1"/>
        <end position="19"/>
    </location>
</feature>
<dbReference type="VEuPathDB" id="CryptoDB:Vbra_22040"/>
<gene>
    <name evidence="3" type="ORF">Vbra_22040</name>
</gene>
<dbReference type="InParanoid" id="A0A0G4G995"/>
<keyword evidence="2" id="KW-0732">Signal</keyword>
<evidence type="ECO:0000313" key="4">
    <source>
        <dbReference type="Proteomes" id="UP000041254"/>
    </source>
</evidence>
<feature type="chain" id="PRO_5005190363" evidence="2">
    <location>
        <begin position="20"/>
        <end position="277"/>
    </location>
</feature>
<keyword evidence="4" id="KW-1185">Reference proteome</keyword>
<proteinExistence type="predicted"/>
<evidence type="ECO:0000256" key="1">
    <source>
        <dbReference type="SAM" id="Coils"/>
    </source>
</evidence>
<protein>
    <submittedName>
        <fullName evidence="3">Uncharacterized protein</fullName>
    </submittedName>
</protein>
<organism evidence="3 4">
    <name type="scientific">Vitrella brassicaformis (strain CCMP3155)</name>
    <dbReference type="NCBI Taxonomy" id="1169540"/>
    <lineage>
        <taxon>Eukaryota</taxon>
        <taxon>Sar</taxon>
        <taxon>Alveolata</taxon>
        <taxon>Colpodellida</taxon>
        <taxon>Vitrellaceae</taxon>
        <taxon>Vitrella</taxon>
    </lineage>
</organism>
<accession>A0A0G4G995</accession>
<name>A0A0G4G995_VITBC</name>
<reference evidence="3 4" key="1">
    <citation type="submission" date="2014-11" db="EMBL/GenBank/DDBJ databases">
        <authorList>
            <person name="Zhu J."/>
            <person name="Qi W."/>
            <person name="Song R."/>
        </authorList>
    </citation>
    <scope>NUCLEOTIDE SEQUENCE [LARGE SCALE GENOMIC DNA]</scope>
</reference>
<keyword evidence="1" id="KW-0175">Coiled coil</keyword>
<sequence length="277" mass="31238">MSFFGVSALLLAHVVPLHGLQLPSAVRDPIHQQHQHGNEHGREWEAALNTSHHVHDLSGQIADLRSEIEAIGRLRAQEESSYEHLMSNLRTQQRALERMNETHQQQRANQAENCDDERLDLCHTLGLYLADSTHGDDRLMELTRTCVKFVSLGRRVDAERSASAAAAAAVAAARDGPVANGMEETKRQLERLKEEKGRELQRYIDEKQQQVSAMEGGIRRLQRQVWNNTDQLAADKAKCTHDVQQQFCQHYLAAKGGGLEGLQRLFDEQCSVHQDTD</sequence>
<evidence type="ECO:0000313" key="3">
    <source>
        <dbReference type="EMBL" id="CEM25240.1"/>
    </source>
</evidence>
<dbReference type="AlphaFoldDB" id="A0A0G4G995"/>
<evidence type="ECO:0000256" key="2">
    <source>
        <dbReference type="SAM" id="SignalP"/>
    </source>
</evidence>
<dbReference type="Proteomes" id="UP000041254">
    <property type="component" value="Unassembled WGS sequence"/>
</dbReference>